<comment type="cofactor">
    <cofactor evidence="1">
        <name>FAD</name>
        <dbReference type="ChEBI" id="CHEBI:57692"/>
    </cofactor>
</comment>
<name>A0AA94JUC6_9BACT</name>
<dbReference type="InterPro" id="IPR016164">
    <property type="entry name" value="FAD-linked_Oxase-like_C"/>
</dbReference>
<evidence type="ECO:0000256" key="3">
    <source>
        <dbReference type="ARBA" id="ARBA00022827"/>
    </source>
</evidence>
<feature type="non-terminal residue" evidence="6">
    <location>
        <position position="155"/>
    </location>
</feature>
<dbReference type="Proteomes" id="UP000290378">
    <property type="component" value="Unassembled WGS sequence"/>
</dbReference>
<dbReference type="GO" id="GO:0050660">
    <property type="term" value="F:flavin adenine dinucleotide binding"/>
    <property type="evidence" value="ECO:0007669"/>
    <property type="project" value="InterPro"/>
</dbReference>
<keyword evidence="2" id="KW-0285">Flavoprotein</keyword>
<comment type="caution">
    <text evidence="6">The sequence shown here is derived from an EMBL/GenBank/DDBJ whole genome shotgun (WGS) entry which is preliminary data.</text>
</comment>
<keyword evidence="3" id="KW-0274">FAD</keyword>
<evidence type="ECO:0000256" key="4">
    <source>
        <dbReference type="ARBA" id="ARBA00023002"/>
    </source>
</evidence>
<dbReference type="EMBL" id="NXII01000098">
    <property type="protein sequence ID" value="RXI35371.1"/>
    <property type="molecule type" value="Genomic_DNA"/>
</dbReference>
<reference evidence="6 7" key="1">
    <citation type="submission" date="2017-09" db="EMBL/GenBank/DDBJ databases">
        <title>Genomics of the genus Arcobacter.</title>
        <authorList>
            <person name="Perez-Cataluna A."/>
            <person name="Figueras M.J."/>
            <person name="Salas-Masso N."/>
        </authorList>
    </citation>
    <scope>NUCLEOTIDE SEQUENCE [LARGE SCALE GENOMIC DNA]</scope>
    <source>
        <strain evidence="6 7">CECT 7834</strain>
    </source>
</reference>
<evidence type="ECO:0000256" key="1">
    <source>
        <dbReference type="ARBA" id="ARBA00001974"/>
    </source>
</evidence>
<proteinExistence type="predicted"/>
<dbReference type="GO" id="GO:0004458">
    <property type="term" value="F:D-lactate dehydrogenase (cytochrome) activity"/>
    <property type="evidence" value="ECO:0007669"/>
    <property type="project" value="TreeGrafter"/>
</dbReference>
<dbReference type="PANTHER" id="PTHR11748:SF111">
    <property type="entry name" value="D-LACTATE DEHYDROGENASE, MITOCHONDRIAL-RELATED"/>
    <property type="match status" value="1"/>
</dbReference>
<organism evidence="6 7">
    <name type="scientific">Arcobacter cloacae</name>
    <dbReference type="NCBI Taxonomy" id="1054034"/>
    <lineage>
        <taxon>Bacteria</taxon>
        <taxon>Pseudomonadati</taxon>
        <taxon>Campylobacterota</taxon>
        <taxon>Epsilonproteobacteria</taxon>
        <taxon>Campylobacterales</taxon>
        <taxon>Arcobacteraceae</taxon>
        <taxon>Arcobacter</taxon>
    </lineage>
</organism>
<dbReference type="Pfam" id="PF02913">
    <property type="entry name" value="FAD-oxidase_C"/>
    <property type="match status" value="1"/>
</dbReference>
<dbReference type="GO" id="GO:1903457">
    <property type="term" value="P:lactate catabolic process"/>
    <property type="evidence" value="ECO:0007669"/>
    <property type="project" value="TreeGrafter"/>
</dbReference>
<dbReference type="AlphaFoldDB" id="A0AA94JUC6"/>
<dbReference type="SUPFAM" id="SSF55103">
    <property type="entry name" value="FAD-linked oxidases, C-terminal domain"/>
    <property type="match status" value="1"/>
</dbReference>
<dbReference type="RefSeq" id="WP_328590916.1">
    <property type="nucleotide sequence ID" value="NZ_NXII01000098.1"/>
</dbReference>
<evidence type="ECO:0000256" key="2">
    <source>
        <dbReference type="ARBA" id="ARBA00022630"/>
    </source>
</evidence>
<gene>
    <name evidence="6" type="ORF">CP963_14230</name>
</gene>
<sequence>ALNDNQLDVQITQIEELLKEFTVVRNIYFTKDEYEYNLYWKIRKGLFPAVGAVRVKGTTVIIEDVAYPIECLAEATLELQNLFKKYDYTEALIFGHALEGNFHFVFTQDFSDAKEVKRYDNLMNEVVTSVAVKYEGSLKAEHGTGRNMAAFIEVE</sequence>
<dbReference type="GO" id="GO:0008720">
    <property type="term" value="F:D-lactate dehydrogenase (NAD+) activity"/>
    <property type="evidence" value="ECO:0007669"/>
    <property type="project" value="TreeGrafter"/>
</dbReference>
<evidence type="ECO:0000259" key="5">
    <source>
        <dbReference type="Pfam" id="PF02913"/>
    </source>
</evidence>
<dbReference type="Gene3D" id="3.30.70.2740">
    <property type="match status" value="1"/>
</dbReference>
<evidence type="ECO:0000313" key="6">
    <source>
        <dbReference type="EMBL" id="RXI35371.1"/>
    </source>
</evidence>
<dbReference type="PANTHER" id="PTHR11748">
    <property type="entry name" value="D-LACTATE DEHYDROGENASE"/>
    <property type="match status" value="1"/>
</dbReference>
<feature type="non-terminal residue" evidence="6">
    <location>
        <position position="1"/>
    </location>
</feature>
<dbReference type="InterPro" id="IPR004113">
    <property type="entry name" value="FAD-bd_oxidored_4_C"/>
</dbReference>
<keyword evidence="4" id="KW-0560">Oxidoreductase</keyword>
<evidence type="ECO:0000313" key="7">
    <source>
        <dbReference type="Proteomes" id="UP000290378"/>
    </source>
</evidence>
<feature type="domain" description="FAD-binding oxidoreductase/transferase type 4 C-terminal" evidence="5">
    <location>
        <begin position="8"/>
        <end position="153"/>
    </location>
</feature>
<protein>
    <submittedName>
        <fullName evidence="6">4Fe-4S ferredoxin</fullName>
    </submittedName>
</protein>
<accession>A0AA94JUC6</accession>
<keyword evidence="7" id="KW-1185">Reference proteome</keyword>